<protein>
    <submittedName>
        <fullName evidence="2">Uncharacterized protein</fullName>
    </submittedName>
</protein>
<comment type="caution">
    <text evidence="2">The sequence shown here is derived from an EMBL/GenBank/DDBJ whole genome shotgun (WGS) entry which is preliminary data.</text>
</comment>
<dbReference type="EMBL" id="BONY01000018">
    <property type="protein sequence ID" value="GIH05358.1"/>
    <property type="molecule type" value="Genomic_DNA"/>
</dbReference>
<gene>
    <name evidence="2" type="ORF">Rhe02_34250</name>
</gene>
<dbReference type="AlphaFoldDB" id="A0A8J3Q781"/>
<sequence>MHLPIWLYVPHMSDAAFVLRVGAGLYMDSNGMIRTGPDPALPTYTVPGGLPVSPDSVKKVFDGIASAMPDPKDPETREKLGRLGVLDDTMKILHDFGKIASTIGKVIGMVGFAVDVAKLLGLLKDGPSAVEQLIEKRYKDLDRRLEGMEIRWQQQDLRNLRVDISNSLSAVDSYLEELRMGVINPANLQVKLQDMRNTHTMMANATGRMLHPSTWLAGFKRADYERVWPWVPWPELHRMPVGIANPNLLQPQNHARFLDHAELVFDHRAMVPGASYAALSYLTLIKAISPEYRSTGEFDDYLVRFADALEALVATMRDTGIARTIHVDGNFGPLGEDEVEDPLIGLPRVGKNCFRFTVGAMDLRSHTNDVWDAMIEAAKLASPMPPRPWTAGPLAQMPDRAGPMWMRWTPPARLERAQEPLTNRTIYEITNKDECIAAANAQAERDYTDVLFGSGYFNLVHLVATLRHNATEPNRSETVTGRTYLSHLKSGSSKVTVTGKVVLSEIIAAQAERRTQITKAGVDVTTQPPGRQRPLEYRVMLRTVPSFVLPSHWMEPDYSEVQRASYVEKTVTDLDGTPHKTMALQLDTAEAMSEVELFKGRPDARVRKAAGRATLKAHTFDWWIPVRPLPAEDAWIKAAGNGLYREALGAAAGAGGNEGTGGNGSKTRMPQASEYFDYDGEISLGSGAAVLEAAGAVSDDVDPLASGGQHREVRLAEDLELSWELTWVGDRMSVRLRSREQDRNYVVFLVIAEKLGPSGQWLHTAFKVPLNNQLTFVPQDFFDRERAAMGKASKTLKDFNDRYSPSAPNIGPKAPGPMAGVISPVLMNSAAGLERALQAAGIADRQLLRETLRANGLHDFEPETDPDVTQRIVGRAQVGP</sequence>
<keyword evidence="3" id="KW-1185">Reference proteome</keyword>
<evidence type="ECO:0000256" key="1">
    <source>
        <dbReference type="SAM" id="MobiDB-lite"/>
    </source>
</evidence>
<proteinExistence type="predicted"/>
<organism evidence="2 3">
    <name type="scientific">Rhizocola hellebori</name>
    <dbReference type="NCBI Taxonomy" id="1392758"/>
    <lineage>
        <taxon>Bacteria</taxon>
        <taxon>Bacillati</taxon>
        <taxon>Actinomycetota</taxon>
        <taxon>Actinomycetes</taxon>
        <taxon>Micromonosporales</taxon>
        <taxon>Micromonosporaceae</taxon>
        <taxon>Rhizocola</taxon>
    </lineage>
</organism>
<feature type="region of interest" description="Disordered" evidence="1">
    <location>
        <begin position="858"/>
        <end position="880"/>
    </location>
</feature>
<evidence type="ECO:0000313" key="2">
    <source>
        <dbReference type="EMBL" id="GIH05358.1"/>
    </source>
</evidence>
<reference evidence="2" key="1">
    <citation type="submission" date="2021-01" db="EMBL/GenBank/DDBJ databases">
        <title>Whole genome shotgun sequence of Rhizocola hellebori NBRC 109834.</title>
        <authorList>
            <person name="Komaki H."/>
            <person name="Tamura T."/>
        </authorList>
    </citation>
    <scope>NUCLEOTIDE SEQUENCE</scope>
    <source>
        <strain evidence="2">NBRC 109834</strain>
    </source>
</reference>
<dbReference type="Proteomes" id="UP000612899">
    <property type="component" value="Unassembled WGS sequence"/>
</dbReference>
<evidence type="ECO:0000313" key="3">
    <source>
        <dbReference type="Proteomes" id="UP000612899"/>
    </source>
</evidence>
<name>A0A8J3Q781_9ACTN</name>
<accession>A0A8J3Q781</accession>